<dbReference type="SUPFAM" id="SSF55729">
    <property type="entry name" value="Acyl-CoA N-acyltransferases (Nat)"/>
    <property type="match status" value="1"/>
</dbReference>
<dbReference type="PANTHER" id="PTHR31438">
    <property type="entry name" value="LYSINE N-ACYLTRANSFERASE C17G9.06C-RELATED"/>
    <property type="match status" value="1"/>
</dbReference>
<evidence type="ECO:0000256" key="1">
    <source>
        <dbReference type="ARBA" id="ARBA00004924"/>
    </source>
</evidence>
<evidence type="ECO:0000313" key="3">
    <source>
        <dbReference type="EMBL" id="SCB58859.1"/>
    </source>
</evidence>
<dbReference type="Pfam" id="PF13523">
    <property type="entry name" value="Acetyltransf_8"/>
    <property type="match status" value="1"/>
</dbReference>
<dbReference type="SMART" id="SM01006">
    <property type="entry name" value="AlcB"/>
    <property type="match status" value="1"/>
</dbReference>
<reference evidence="3 4" key="1">
    <citation type="submission" date="2016-08" db="EMBL/GenBank/DDBJ databases">
        <authorList>
            <person name="Seilhamer J.J."/>
        </authorList>
    </citation>
    <scope>NUCLEOTIDE SEQUENCE [LARGE SCALE GENOMIC DNA]</scope>
    <source>
        <strain evidence="3 4">HBR26</strain>
    </source>
</reference>
<comment type="pathway">
    <text evidence="1">Siderophore biosynthesis.</text>
</comment>
<sequence length="343" mass="39407">MLAASKALPIKENIMDFDAAKQRRVLPARSHVRLAPNIVHLNTVQGNHEIVLEVEAGIASLTFYEGNPVQSAELLMAAAEAVTAEDRSIKSVIFEGHQATLPRHFSGTGGRLDSAILWQWPSLWLPQLSYPLPPVQEMTAGRYHPRRPAKPKGTVYQRFIPWLDRDISFRVADPETDLAAFHRWMNDEQVNTIWEDAGSIDKHREILEERMADPHVLPLIGSFADIPFGYFEVYWAKENRLGPYYDADDYDRGWHVAIGEPDYRGKKWISAWLPSLMHFIFLDDPRTERIVGEPRASHEQQIRNLDRSGFAKVKHFDFPHKRALLVMLSRERFFGDHLWVPAS</sequence>
<feature type="domain" description="Acyltransferase MbtK/IucB-like conserved" evidence="2">
    <location>
        <begin position="170"/>
        <end position="217"/>
    </location>
</feature>
<dbReference type="AlphaFoldDB" id="A0A1C3Y341"/>
<dbReference type="GO" id="GO:0019290">
    <property type="term" value="P:siderophore biosynthetic process"/>
    <property type="evidence" value="ECO:0007669"/>
    <property type="project" value="InterPro"/>
</dbReference>
<accession>A0A1C3Y341</accession>
<dbReference type="EMBL" id="FMAJ01000005">
    <property type="protein sequence ID" value="SCB58859.1"/>
    <property type="molecule type" value="Genomic_DNA"/>
</dbReference>
<dbReference type="PANTHER" id="PTHR31438:SF1">
    <property type="entry name" value="LYSINE N-ACYLTRANSFERASE C17G9.06C-RELATED"/>
    <property type="match status" value="1"/>
</dbReference>
<evidence type="ECO:0000313" key="4">
    <source>
        <dbReference type="Proteomes" id="UP000198723"/>
    </source>
</evidence>
<protein>
    <submittedName>
        <fullName evidence="3">Acetyl CoA:N6-hydroxylysine acetyl transferase</fullName>
    </submittedName>
</protein>
<dbReference type="STRING" id="1138170.GA0061105_105331"/>
<dbReference type="Proteomes" id="UP000198723">
    <property type="component" value="Unassembled WGS sequence"/>
</dbReference>
<dbReference type="Gene3D" id="3.40.630.30">
    <property type="match status" value="1"/>
</dbReference>
<dbReference type="InterPro" id="IPR019432">
    <property type="entry name" value="Acyltransferase_MbtK/IucB-like"/>
</dbReference>
<gene>
    <name evidence="3" type="ORF">GA0061105_105331</name>
</gene>
<proteinExistence type="predicted"/>
<keyword evidence="3" id="KW-0808">Transferase</keyword>
<name>A0A1C3Y341_9HYPH</name>
<evidence type="ECO:0000259" key="2">
    <source>
        <dbReference type="SMART" id="SM01006"/>
    </source>
</evidence>
<dbReference type="GO" id="GO:0016410">
    <property type="term" value="F:N-acyltransferase activity"/>
    <property type="evidence" value="ECO:0007669"/>
    <property type="project" value="TreeGrafter"/>
</dbReference>
<organism evidence="3 4">
    <name type="scientific">Rhizobium aethiopicum</name>
    <dbReference type="NCBI Taxonomy" id="1138170"/>
    <lineage>
        <taxon>Bacteria</taxon>
        <taxon>Pseudomonadati</taxon>
        <taxon>Pseudomonadota</taxon>
        <taxon>Alphaproteobacteria</taxon>
        <taxon>Hyphomicrobiales</taxon>
        <taxon>Rhizobiaceae</taxon>
        <taxon>Rhizobium/Agrobacterium group</taxon>
        <taxon>Rhizobium</taxon>
    </lineage>
</organism>
<dbReference type="InterPro" id="IPR016181">
    <property type="entry name" value="Acyl_CoA_acyltransferase"/>
</dbReference>